<keyword evidence="2" id="KW-0472">Membrane</keyword>
<dbReference type="GeneID" id="54486831"/>
<feature type="transmembrane region" description="Helical" evidence="2">
    <location>
        <begin position="32"/>
        <end position="56"/>
    </location>
</feature>
<reference evidence="3" key="1">
    <citation type="journal article" date="2020" name="Stud. Mycol.">
        <title>101 Dothideomycetes genomes: a test case for predicting lifestyles and emergence of pathogens.</title>
        <authorList>
            <person name="Haridas S."/>
            <person name="Albert R."/>
            <person name="Binder M."/>
            <person name="Bloem J."/>
            <person name="Labutti K."/>
            <person name="Salamov A."/>
            <person name="Andreopoulos B."/>
            <person name="Baker S."/>
            <person name="Barry K."/>
            <person name="Bills G."/>
            <person name="Bluhm B."/>
            <person name="Cannon C."/>
            <person name="Castanera R."/>
            <person name="Culley D."/>
            <person name="Daum C."/>
            <person name="Ezra D."/>
            <person name="Gonzalez J."/>
            <person name="Henrissat B."/>
            <person name="Kuo A."/>
            <person name="Liang C."/>
            <person name="Lipzen A."/>
            <person name="Lutzoni F."/>
            <person name="Magnuson J."/>
            <person name="Mondo S."/>
            <person name="Nolan M."/>
            <person name="Ohm R."/>
            <person name="Pangilinan J."/>
            <person name="Park H.-J."/>
            <person name="Ramirez L."/>
            <person name="Alfaro M."/>
            <person name="Sun H."/>
            <person name="Tritt A."/>
            <person name="Yoshinaga Y."/>
            <person name="Zwiers L.-H."/>
            <person name="Turgeon B."/>
            <person name="Goodwin S."/>
            <person name="Spatafora J."/>
            <person name="Crous P."/>
            <person name="Grigoriev I."/>
        </authorList>
    </citation>
    <scope>NUCLEOTIDE SEQUENCE</scope>
    <source>
        <strain evidence="3">CBS 121739</strain>
    </source>
</reference>
<dbReference type="Proteomes" id="UP000799437">
    <property type="component" value="Unassembled WGS sequence"/>
</dbReference>
<gene>
    <name evidence="3" type="ORF">EJ05DRAFT_489308</name>
</gene>
<evidence type="ECO:0000256" key="1">
    <source>
        <dbReference type="SAM" id="MobiDB-lite"/>
    </source>
</evidence>
<keyword evidence="4" id="KW-1185">Reference proteome</keyword>
<protein>
    <submittedName>
        <fullName evidence="3">Uncharacterized protein</fullName>
    </submittedName>
</protein>
<dbReference type="RefSeq" id="XP_033597075.1">
    <property type="nucleotide sequence ID" value="XM_033745777.1"/>
</dbReference>
<name>A0A6A6VY43_9PEZI</name>
<sequence>MPVLDNLEASIYTLLTRATAATDNGPPPVRTFVIAFAVTIPVLALFMLIFLGFYYWDRIKYAYRRIRGRPGLDVEKREDDWTGLMSGDSYAHGRSASYGCDGGHGANGTNGGTGSSNGGLLADNANERPYGEIPMPGNARSGSTLER</sequence>
<dbReference type="EMBL" id="ML996580">
    <property type="protein sequence ID" value="KAF2754624.1"/>
    <property type="molecule type" value="Genomic_DNA"/>
</dbReference>
<feature type="region of interest" description="Disordered" evidence="1">
    <location>
        <begin position="101"/>
        <end position="147"/>
    </location>
</feature>
<keyword evidence="2" id="KW-0812">Transmembrane</keyword>
<organism evidence="3 4">
    <name type="scientific">Pseudovirgaria hyperparasitica</name>
    <dbReference type="NCBI Taxonomy" id="470096"/>
    <lineage>
        <taxon>Eukaryota</taxon>
        <taxon>Fungi</taxon>
        <taxon>Dikarya</taxon>
        <taxon>Ascomycota</taxon>
        <taxon>Pezizomycotina</taxon>
        <taxon>Dothideomycetes</taxon>
        <taxon>Dothideomycetes incertae sedis</taxon>
        <taxon>Acrospermales</taxon>
        <taxon>Acrospermaceae</taxon>
        <taxon>Pseudovirgaria</taxon>
    </lineage>
</organism>
<keyword evidence="2" id="KW-1133">Transmembrane helix</keyword>
<evidence type="ECO:0000313" key="3">
    <source>
        <dbReference type="EMBL" id="KAF2754624.1"/>
    </source>
</evidence>
<evidence type="ECO:0000313" key="4">
    <source>
        <dbReference type="Proteomes" id="UP000799437"/>
    </source>
</evidence>
<feature type="compositionally biased region" description="Gly residues" evidence="1">
    <location>
        <begin position="101"/>
        <end position="117"/>
    </location>
</feature>
<accession>A0A6A6VY43</accession>
<dbReference type="AlphaFoldDB" id="A0A6A6VY43"/>
<proteinExistence type="predicted"/>
<evidence type="ECO:0000256" key="2">
    <source>
        <dbReference type="SAM" id="Phobius"/>
    </source>
</evidence>